<reference evidence="1" key="1">
    <citation type="submission" date="2022-12" db="EMBL/GenBank/DDBJ databases">
        <authorList>
            <person name="Webb A."/>
        </authorList>
    </citation>
    <scope>NUCLEOTIDE SEQUENCE</scope>
    <source>
        <strain evidence="1">Pd1</strain>
    </source>
</reference>
<evidence type="ECO:0000313" key="1">
    <source>
        <dbReference type="EMBL" id="CAI5730839.1"/>
    </source>
</evidence>
<dbReference type="Pfam" id="PF01992">
    <property type="entry name" value="vATP-synt_AC39"/>
    <property type="match status" value="1"/>
</dbReference>
<protein>
    <submittedName>
        <fullName evidence="1">Uncharacterized protein</fullName>
    </submittedName>
</protein>
<dbReference type="GO" id="GO:0033179">
    <property type="term" value="C:proton-transporting V-type ATPase, V0 domain"/>
    <property type="evidence" value="ECO:0007669"/>
    <property type="project" value="InterPro"/>
</dbReference>
<organism evidence="1 2">
    <name type="scientific">Peronospora destructor</name>
    <dbReference type="NCBI Taxonomy" id="86335"/>
    <lineage>
        <taxon>Eukaryota</taxon>
        <taxon>Sar</taxon>
        <taxon>Stramenopiles</taxon>
        <taxon>Oomycota</taxon>
        <taxon>Peronosporomycetes</taxon>
        <taxon>Peronosporales</taxon>
        <taxon>Peronosporaceae</taxon>
        <taxon>Peronospora</taxon>
    </lineage>
</organism>
<dbReference type="SUPFAM" id="SSF103486">
    <property type="entry name" value="V-type ATP synthase subunit C"/>
    <property type="match status" value="1"/>
</dbReference>
<dbReference type="InterPro" id="IPR036079">
    <property type="entry name" value="ATPase_csu/dsu_sf"/>
</dbReference>
<dbReference type="Proteomes" id="UP001162029">
    <property type="component" value="Unassembled WGS sequence"/>
</dbReference>
<dbReference type="AlphaFoldDB" id="A0AAV0U7B0"/>
<dbReference type="InterPro" id="IPR002843">
    <property type="entry name" value="ATPase_V0-cplx_csu/dsu"/>
</dbReference>
<evidence type="ECO:0000313" key="2">
    <source>
        <dbReference type="Proteomes" id="UP001162029"/>
    </source>
</evidence>
<dbReference type="EMBL" id="CANTFM010000847">
    <property type="protein sequence ID" value="CAI5730839.1"/>
    <property type="molecule type" value="Genomic_DNA"/>
</dbReference>
<sequence length="251" mass="27974">MFWAPPQFDESQQLTYILNTSECFCWLLVLCTFEPNAKGYSDLYETVLIGTLISIPRGERRRRPHGRHIRCAQRLGGDANGAHQEQQVETMACEDFYNFCQKIGGDTAVIMGEILKARAGRIAINITLNSFGTPLNEPAMRISDRKPLYPSIGLLYPDATALLAEAGDESALGSALDSFPIYRKIWEVHQSEGVDSKSIDDAFYERDVQMAELAFQSQMHFGGAGHRVVDLSGAIHHVAEFPPFQITTSQD</sequence>
<proteinExistence type="predicted"/>
<gene>
    <name evidence="1" type="ORF">PDE001_LOCUS4626</name>
</gene>
<dbReference type="GO" id="GO:0046961">
    <property type="term" value="F:proton-transporting ATPase activity, rotational mechanism"/>
    <property type="evidence" value="ECO:0007669"/>
    <property type="project" value="InterPro"/>
</dbReference>
<name>A0AAV0U7B0_9STRA</name>
<comment type="caution">
    <text evidence="1">The sequence shown here is derived from an EMBL/GenBank/DDBJ whole genome shotgun (WGS) entry which is preliminary data.</text>
</comment>
<keyword evidence="2" id="KW-1185">Reference proteome</keyword>
<dbReference type="InterPro" id="IPR016727">
    <property type="entry name" value="ATPase_V0-cplx_dsu"/>
</dbReference>
<dbReference type="PANTHER" id="PTHR11028">
    <property type="entry name" value="VACUOLAR ATP SYNTHASE SUBUNIT AC39"/>
    <property type="match status" value="1"/>
</dbReference>
<accession>A0AAV0U7B0</accession>